<protein>
    <submittedName>
        <fullName evidence="1">Putative secreted peptide</fullName>
    </submittedName>
</protein>
<proteinExistence type="predicted"/>
<dbReference type="EMBL" id="GGFM01009625">
    <property type="protein sequence ID" value="MBW30376.1"/>
    <property type="molecule type" value="Transcribed_RNA"/>
</dbReference>
<accession>A0A2M3ZPB2</accession>
<sequence length="113" mass="12652">MTTFVFSFWIVSFLVGTWNTLRIRELTVGILLGQCRFRHRVFAETRIHGSTIVGHFCARLAGECRSDAVRVWPGEVTVTTATQPSGCGQFVFSRCRNVFVCVSHGQENGIRLG</sequence>
<evidence type="ECO:0000313" key="1">
    <source>
        <dbReference type="EMBL" id="MBW30376.1"/>
    </source>
</evidence>
<name>A0A2M3ZPB2_9DIPT</name>
<organism evidence="1">
    <name type="scientific">Anopheles braziliensis</name>
    <dbReference type="NCBI Taxonomy" id="58242"/>
    <lineage>
        <taxon>Eukaryota</taxon>
        <taxon>Metazoa</taxon>
        <taxon>Ecdysozoa</taxon>
        <taxon>Arthropoda</taxon>
        <taxon>Hexapoda</taxon>
        <taxon>Insecta</taxon>
        <taxon>Pterygota</taxon>
        <taxon>Neoptera</taxon>
        <taxon>Endopterygota</taxon>
        <taxon>Diptera</taxon>
        <taxon>Nematocera</taxon>
        <taxon>Culicoidea</taxon>
        <taxon>Culicidae</taxon>
        <taxon>Anophelinae</taxon>
        <taxon>Anopheles</taxon>
    </lineage>
</organism>
<reference evidence="1" key="1">
    <citation type="submission" date="2018-01" db="EMBL/GenBank/DDBJ databases">
        <title>An insight into the sialome of Amazonian anophelines.</title>
        <authorList>
            <person name="Ribeiro J.M."/>
            <person name="Scarpassa V."/>
            <person name="Calvo E."/>
        </authorList>
    </citation>
    <scope>NUCLEOTIDE SEQUENCE</scope>
    <source>
        <tissue evidence="1">Salivary glands</tissue>
    </source>
</reference>
<dbReference type="AlphaFoldDB" id="A0A2M3ZPB2"/>